<dbReference type="Proteomes" id="UP000199657">
    <property type="component" value="Unassembled WGS sequence"/>
</dbReference>
<dbReference type="STRING" id="406100.SAMN04488052_10566"/>
<evidence type="ECO:0000313" key="2">
    <source>
        <dbReference type="Proteomes" id="UP000199657"/>
    </source>
</evidence>
<keyword evidence="2" id="KW-1185">Reference proteome</keyword>
<dbReference type="RefSeq" id="WP_091644256.1">
    <property type="nucleotide sequence ID" value="NZ_FOEG01000005.1"/>
</dbReference>
<gene>
    <name evidence="1" type="ORF">SAMN04488052_10566</name>
</gene>
<protein>
    <submittedName>
        <fullName evidence="1">Uncharacterized protein</fullName>
    </submittedName>
</protein>
<organism evidence="1 2">
    <name type="scientific">Aquisalimonas asiatica</name>
    <dbReference type="NCBI Taxonomy" id="406100"/>
    <lineage>
        <taxon>Bacteria</taxon>
        <taxon>Pseudomonadati</taxon>
        <taxon>Pseudomonadota</taxon>
        <taxon>Gammaproteobacteria</taxon>
        <taxon>Chromatiales</taxon>
        <taxon>Ectothiorhodospiraceae</taxon>
        <taxon>Aquisalimonas</taxon>
    </lineage>
</organism>
<dbReference type="EMBL" id="FOEG01000005">
    <property type="protein sequence ID" value="SEO96436.1"/>
    <property type="molecule type" value="Genomic_DNA"/>
</dbReference>
<proteinExistence type="predicted"/>
<sequence>MRRLSRFLRKSFLSLGDGDTATPSDDQSRTATVSLLESEFDSREALQTAIRVCAGRDPSGLA</sequence>
<reference evidence="1 2" key="1">
    <citation type="submission" date="2016-10" db="EMBL/GenBank/DDBJ databases">
        <authorList>
            <person name="de Groot N.N."/>
        </authorList>
    </citation>
    <scope>NUCLEOTIDE SEQUENCE [LARGE SCALE GENOMIC DNA]</scope>
    <source>
        <strain evidence="1 2">CGMCC 1.6291</strain>
    </source>
</reference>
<accession>A0A1H8U064</accession>
<name>A0A1H8U064_9GAMM</name>
<evidence type="ECO:0000313" key="1">
    <source>
        <dbReference type="EMBL" id="SEO96436.1"/>
    </source>
</evidence>
<dbReference type="AlphaFoldDB" id="A0A1H8U064"/>